<comment type="similarity">
    <text evidence="1">Belongs to the peptidase A1 family.</text>
</comment>
<dbReference type="PANTHER" id="PTHR47966:SF51">
    <property type="entry name" value="BETA-SITE APP-CLEAVING ENZYME, ISOFORM A-RELATED"/>
    <property type="match status" value="1"/>
</dbReference>
<dbReference type="AlphaFoldDB" id="G7YT19"/>
<evidence type="ECO:0000259" key="3">
    <source>
        <dbReference type="PROSITE" id="PS51767"/>
    </source>
</evidence>
<accession>G7YT19</accession>
<dbReference type="SUPFAM" id="SSF50630">
    <property type="entry name" value="Acid proteases"/>
    <property type="match status" value="1"/>
</dbReference>
<name>G7YT19_CLOSI</name>
<dbReference type="InterPro" id="IPR021109">
    <property type="entry name" value="Peptidase_aspartic_dom_sf"/>
</dbReference>
<organism evidence="4 5">
    <name type="scientific">Clonorchis sinensis</name>
    <name type="common">Chinese liver fluke</name>
    <dbReference type="NCBI Taxonomy" id="79923"/>
    <lineage>
        <taxon>Eukaryota</taxon>
        <taxon>Metazoa</taxon>
        <taxon>Spiralia</taxon>
        <taxon>Lophotrochozoa</taxon>
        <taxon>Platyhelminthes</taxon>
        <taxon>Trematoda</taxon>
        <taxon>Digenea</taxon>
        <taxon>Opisthorchiida</taxon>
        <taxon>Opisthorchiata</taxon>
        <taxon>Opisthorchiidae</taxon>
        <taxon>Clonorchis</taxon>
    </lineage>
</organism>
<dbReference type="Gene3D" id="2.40.70.10">
    <property type="entry name" value="Acid Proteases"/>
    <property type="match status" value="2"/>
</dbReference>
<keyword evidence="4" id="KW-0645">Protease</keyword>
<evidence type="ECO:0000313" key="4">
    <source>
        <dbReference type="EMBL" id="GAA56099.1"/>
    </source>
</evidence>
<evidence type="ECO:0000313" key="5">
    <source>
        <dbReference type="Proteomes" id="UP000008909"/>
    </source>
</evidence>
<evidence type="ECO:0000256" key="2">
    <source>
        <dbReference type="PIRSR" id="PIRSR601461-2"/>
    </source>
</evidence>
<gene>
    <name evidence="4" type="ORF">CLF_109901</name>
</gene>
<dbReference type="PANTHER" id="PTHR47966">
    <property type="entry name" value="BETA-SITE APP-CLEAVING ENZYME, ISOFORM A-RELATED"/>
    <property type="match status" value="1"/>
</dbReference>
<reference evidence="4" key="1">
    <citation type="journal article" date="2011" name="Genome Biol.">
        <title>The draft genome of the carcinogenic human liver fluke Clonorchis sinensis.</title>
        <authorList>
            <person name="Wang X."/>
            <person name="Chen W."/>
            <person name="Huang Y."/>
            <person name="Sun J."/>
            <person name="Men J."/>
            <person name="Liu H."/>
            <person name="Luo F."/>
            <person name="Guo L."/>
            <person name="Lv X."/>
            <person name="Deng C."/>
            <person name="Zhou C."/>
            <person name="Fan Y."/>
            <person name="Li X."/>
            <person name="Huang L."/>
            <person name="Hu Y."/>
            <person name="Liang C."/>
            <person name="Hu X."/>
            <person name="Xu J."/>
            <person name="Yu X."/>
        </authorList>
    </citation>
    <scope>NUCLEOTIDE SEQUENCE [LARGE SCALE GENOMIC DNA]</scope>
    <source>
        <strain evidence="4">Henan</strain>
    </source>
</reference>
<dbReference type="Pfam" id="PF00026">
    <property type="entry name" value="Asp"/>
    <property type="match status" value="1"/>
</dbReference>
<dbReference type="EMBL" id="DF144156">
    <property type="protein sequence ID" value="GAA56099.1"/>
    <property type="molecule type" value="Genomic_DNA"/>
</dbReference>
<keyword evidence="4" id="KW-0378">Hydrolase</keyword>
<proteinExistence type="inferred from homology"/>
<dbReference type="PROSITE" id="PS51767">
    <property type="entry name" value="PEPTIDASE_A1"/>
    <property type="match status" value="1"/>
</dbReference>
<reference key="2">
    <citation type="submission" date="2011-10" db="EMBL/GenBank/DDBJ databases">
        <title>The genome and transcriptome sequence of Clonorchis sinensis provide insights into the carcinogenic liver fluke.</title>
        <authorList>
            <person name="Wang X."/>
            <person name="Huang Y."/>
            <person name="Chen W."/>
            <person name="Liu H."/>
            <person name="Guo L."/>
            <person name="Chen Y."/>
            <person name="Luo F."/>
            <person name="Zhou W."/>
            <person name="Sun J."/>
            <person name="Mao Q."/>
            <person name="Liang P."/>
            <person name="Zhou C."/>
            <person name="Tian Y."/>
            <person name="Men J."/>
            <person name="Lv X."/>
            <person name="Huang L."/>
            <person name="Zhou J."/>
            <person name="Hu Y."/>
            <person name="Li R."/>
            <person name="Zhang F."/>
            <person name="Lei H."/>
            <person name="Li X."/>
            <person name="Hu X."/>
            <person name="Liang C."/>
            <person name="Xu J."/>
            <person name="Wu Z."/>
            <person name="Yu X."/>
        </authorList>
    </citation>
    <scope>NUCLEOTIDE SEQUENCE</scope>
    <source>
        <strain>Henan</strain>
    </source>
</reference>
<feature type="disulfide bond" evidence="2">
    <location>
        <begin position="221"/>
        <end position="288"/>
    </location>
</feature>
<dbReference type="MEROPS" id="A01.057"/>
<dbReference type="Proteomes" id="UP000008909">
    <property type="component" value="Unassembled WGS sequence"/>
</dbReference>
<sequence>MVTANTVETHSLNDQVYNHTVSEREYKKGTSGAYSTYPQPLLIDDDFQSVSGDIVFDRFRVADVCMEEFKFGIVTKARVNPKLPNGVDGVLGLSRSVTYDQFGRTLLESMHADRKIEEKVFGIKLCPNDNPELATGHMTFGGLCSDCYGGEFSDFRLTTSERWCMDFGSLRFGGKLIHGESMTACMDIRQAFIRGPNQLIDAINQQLSGGQYVDGVYQVPCSKRDSYPPVTFVSGRYRLTLTWKQYIIQPAMKYRDSILQRDRASNPDGLHHEFSKEGGEVLRKENRCFSVFRGSSRSGMDWKFGLPVHRYFYVLYDYDRSLIRFADAACS</sequence>
<keyword evidence="5" id="KW-1185">Reference proteome</keyword>
<evidence type="ECO:0000256" key="1">
    <source>
        <dbReference type="ARBA" id="ARBA00007447"/>
    </source>
</evidence>
<dbReference type="GO" id="GO:0004190">
    <property type="term" value="F:aspartic-type endopeptidase activity"/>
    <property type="evidence" value="ECO:0007669"/>
    <property type="project" value="InterPro"/>
</dbReference>
<dbReference type="InterPro" id="IPR033121">
    <property type="entry name" value="PEPTIDASE_A1"/>
</dbReference>
<dbReference type="InterPro" id="IPR034164">
    <property type="entry name" value="Pepsin-like_dom"/>
</dbReference>
<keyword evidence="2" id="KW-1015">Disulfide bond</keyword>
<feature type="domain" description="Peptidase A1" evidence="3">
    <location>
        <begin position="1"/>
        <end position="326"/>
    </location>
</feature>
<protein>
    <submittedName>
        <fullName evidence="4">Vacuolar protease A</fullName>
    </submittedName>
</protein>
<dbReference type="GO" id="GO:0006508">
    <property type="term" value="P:proteolysis"/>
    <property type="evidence" value="ECO:0007669"/>
    <property type="project" value="UniProtKB-KW"/>
</dbReference>
<dbReference type="CDD" id="cd05471">
    <property type="entry name" value="pepsin_like"/>
    <property type="match status" value="1"/>
</dbReference>
<dbReference type="InterPro" id="IPR001461">
    <property type="entry name" value="Aspartic_peptidase_A1"/>
</dbReference>